<name>A0A315Z549_SEDFL</name>
<dbReference type="EMBL" id="QGDO01000008">
    <property type="protein sequence ID" value="PWJ38013.1"/>
    <property type="molecule type" value="Genomic_DNA"/>
</dbReference>
<evidence type="ECO:0000256" key="1">
    <source>
        <dbReference type="SAM" id="Phobius"/>
    </source>
</evidence>
<dbReference type="InterPro" id="IPR036249">
    <property type="entry name" value="Thioredoxin-like_sf"/>
</dbReference>
<dbReference type="RefSeq" id="WP_109622249.1">
    <property type="nucleotide sequence ID" value="NZ_QGDO01000008.1"/>
</dbReference>
<comment type="caution">
    <text evidence="2">The sequence shown here is derived from an EMBL/GenBank/DDBJ whole genome shotgun (WGS) entry which is preliminary data.</text>
</comment>
<evidence type="ECO:0000313" key="3">
    <source>
        <dbReference type="Proteomes" id="UP000245535"/>
    </source>
</evidence>
<dbReference type="OrthoDB" id="341137at2"/>
<keyword evidence="3" id="KW-1185">Reference proteome</keyword>
<protein>
    <submittedName>
        <fullName evidence="2">Putative DCC family thiol-disulfide oxidoreductase YuxK</fullName>
    </submittedName>
</protein>
<feature type="transmembrane region" description="Helical" evidence="1">
    <location>
        <begin position="70"/>
        <end position="90"/>
    </location>
</feature>
<dbReference type="SUPFAM" id="SSF52833">
    <property type="entry name" value="Thioredoxin-like"/>
    <property type="match status" value="1"/>
</dbReference>
<dbReference type="AlphaFoldDB" id="A0A315Z549"/>
<organism evidence="2 3">
    <name type="scientific">Sediminitomix flava</name>
    <dbReference type="NCBI Taxonomy" id="379075"/>
    <lineage>
        <taxon>Bacteria</taxon>
        <taxon>Pseudomonadati</taxon>
        <taxon>Bacteroidota</taxon>
        <taxon>Cytophagia</taxon>
        <taxon>Cytophagales</taxon>
        <taxon>Flammeovirgaceae</taxon>
        <taxon>Sediminitomix</taxon>
    </lineage>
</organism>
<dbReference type="Pfam" id="PF04134">
    <property type="entry name" value="DCC1-like"/>
    <property type="match status" value="1"/>
</dbReference>
<dbReference type="Proteomes" id="UP000245535">
    <property type="component" value="Unassembled WGS sequence"/>
</dbReference>
<keyword evidence="1" id="KW-0812">Transmembrane</keyword>
<evidence type="ECO:0000313" key="2">
    <source>
        <dbReference type="EMBL" id="PWJ38013.1"/>
    </source>
</evidence>
<sequence length="126" mass="14950">MMYVFYDNWCPNCTRFATWVKKIDRRKAIVFIRIRAPLPNEFASKIDQGKALKQMASVIEDKVYYGFDSIFFIFLRVPSLWLFVPFLAFLKRSKLGDYLYTELALKRKIIPMGCDDQCIITPRKVF</sequence>
<keyword evidence="1" id="KW-1133">Transmembrane helix</keyword>
<keyword evidence="1" id="KW-0472">Membrane</keyword>
<gene>
    <name evidence="2" type="ORF">BC781_108148</name>
</gene>
<accession>A0A315Z549</accession>
<dbReference type="GO" id="GO:0015035">
    <property type="term" value="F:protein-disulfide reductase activity"/>
    <property type="evidence" value="ECO:0007669"/>
    <property type="project" value="InterPro"/>
</dbReference>
<proteinExistence type="predicted"/>
<dbReference type="InterPro" id="IPR007263">
    <property type="entry name" value="DCC1-like"/>
</dbReference>
<reference evidence="2 3" key="1">
    <citation type="submission" date="2018-03" db="EMBL/GenBank/DDBJ databases">
        <title>Genomic Encyclopedia of Archaeal and Bacterial Type Strains, Phase II (KMG-II): from individual species to whole genera.</title>
        <authorList>
            <person name="Goeker M."/>
        </authorList>
    </citation>
    <scope>NUCLEOTIDE SEQUENCE [LARGE SCALE GENOMIC DNA]</scope>
    <source>
        <strain evidence="2 3">DSM 28229</strain>
    </source>
</reference>